<gene>
    <name evidence="1" type="ORF">KQJ23_00345</name>
</gene>
<evidence type="ECO:0000313" key="2">
    <source>
        <dbReference type="Proteomes" id="UP000743001"/>
    </source>
</evidence>
<evidence type="ECO:0000313" key="1">
    <source>
        <dbReference type="EMBL" id="MBU5670267.1"/>
    </source>
</evidence>
<organism evidence="1 2">
    <name type="scientific">Paenibacillus brevis</name>
    <dbReference type="NCBI Taxonomy" id="2841508"/>
    <lineage>
        <taxon>Bacteria</taxon>
        <taxon>Bacillati</taxon>
        <taxon>Bacillota</taxon>
        <taxon>Bacilli</taxon>
        <taxon>Bacillales</taxon>
        <taxon>Paenibacillaceae</taxon>
        <taxon>Paenibacillus</taxon>
    </lineage>
</organism>
<name>A0ABS6FJB6_9BACL</name>
<proteinExistence type="predicted"/>
<keyword evidence="2" id="KW-1185">Reference proteome</keyword>
<comment type="caution">
    <text evidence="1">The sequence shown here is derived from an EMBL/GenBank/DDBJ whole genome shotgun (WGS) entry which is preliminary data.</text>
</comment>
<dbReference type="Proteomes" id="UP000743001">
    <property type="component" value="Unassembled WGS sequence"/>
</dbReference>
<reference evidence="1 2" key="1">
    <citation type="submission" date="2021-06" db="EMBL/GenBank/DDBJ databases">
        <authorList>
            <person name="Sun Q."/>
            <person name="Li D."/>
        </authorList>
    </citation>
    <scope>NUCLEOTIDE SEQUENCE [LARGE SCALE GENOMIC DNA]</scope>
    <source>
        <strain evidence="1 2">MSJ-6</strain>
    </source>
</reference>
<protein>
    <submittedName>
        <fullName evidence="1">Uncharacterized protein</fullName>
    </submittedName>
</protein>
<accession>A0ABS6FJB6</accession>
<dbReference type="RefSeq" id="WP_216477070.1">
    <property type="nucleotide sequence ID" value="NZ_JAHLQJ010000001.1"/>
</dbReference>
<sequence>MAKKEGFSVGIEYPREMGIGSVVKFQNKDIKITKLTKIEPVTEKVFLVSGVGEII</sequence>
<dbReference type="EMBL" id="JAHLQJ010000001">
    <property type="protein sequence ID" value="MBU5670267.1"/>
    <property type="molecule type" value="Genomic_DNA"/>
</dbReference>